<protein>
    <submittedName>
        <fullName evidence="1">Uncharacterized protein</fullName>
    </submittedName>
</protein>
<reference evidence="1 2" key="1">
    <citation type="journal article" date="2013" name="Curr. Biol.">
        <title>The Genome of the Foraminiferan Reticulomyxa filosa.</title>
        <authorList>
            <person name="Glockner G."/>
            <person name="Hulsmann N."/>
            <person name="Schleicher M."/>
            <person name="Noegel A.A."/>
            <person name="Eichinger L."/>
            <person name="Gallinger C."/>
            <person name="Pawlowski J."/>
            <person name="Sierra R."/>
            <person name="Euteneuer U."/>
            <person name="Pillet L."/>
            <person name="Moustafa A."/>
            <person name="Platzer M."/>
            <person name="Groth M."/>
            <person name="Szafranski K."/>
            <person name="Schliwa M."/>
        </authorList>
    </citation>
    <scope>NUCLEOTIDE SEQUENCE [LARGE SCALE GENOMIC DNA]</scope>
</reference>
<evidence type="ECO:0000313" key="1">
    <source>
        <dbReference type="EMBL" id="ETN98053.1"/>
    </source>
</evidence>
<name>X6L954_RETFI</name>
<dbReference type="AlphaFoldDB" id="X6L954"/>
<comment type="caution">
    <text evidence="1">The sequence shown here is derived from an EMBL/GenBank/DDBJ whole genome shotgun (WGS) entry which is preliminary data.</text>
</comment>
<accession>X6L954</accession>
<sequence>MYYKYNNINGYLKNLARSFLLKTYFLFFLDKLTTKTQAIINIIDELKYYLIKLKIETVRHFFVMFLKKKLLTHIEQRNTKIKKQRKLFYVIGQASKFLQFLLKKTNNNNINQTRPFDIKMITLMSCEDLLYG</sequence>
<dbReference type="EMBL" id="ASPP01047804">
    <property type="protein sequence ID" value="ETN98053.1"/>
    <property type="molecule type" value="Genomic_DNA"/>
</dbReference>
<proteinExistence type="predicted"/>
<dbReference type="Proteomes" id="UP000023152">
    <property type="component" value="Unassembled WGS sequence"/>
</dbReference>
<organism evidence="1 2">
    <name type="scientific">Reticulomyxa filosa</name>
    <dbReference type="NCBI Taxonomy" id="46433"/>
    <lineage>
        <taxon>Eukaryota</taxon>
        <taxon>Sar</taxon>
        <taxon>Rhizaria</taxon>
        <taxon>Retaria</taxon>
        <taxon>Foraminifera</taxon>
        <taxon>Monothalamids</taxon>
        <taxon>Reticulomyxidae</taxon>
        <taxon>Reticulomyxa</taxon>
    </lineage>
</organism>
<keyword evidence="2" id="KW-1185">Reference proteome</keyword>
<gene>
    <name evidence="1" type="ORF">RFI_39469</name>
</gene>
<evidence type="ECO:0000313" key="2">
    <source>
        <dbReference type="Proteomes" id="UP000023152"/>
    </source>
</evidence>